<reference evidence="1" key="1">
    <citation type="journal article" date="2023" name="G3 (Bethesda)">
        <title>A reference genome for the long-term kleptoplast-retaining sea slug Elysia crispata morphotype clarki.</title>
        <authorList>
            <person name="Eastman K.E."/>
            <person name="Pendleton A.L."/>
            <person name="Shaikh M.A."/>
            <person name="Suttiyut T."/>
            <person name="Ogas R."/>
            <person name="Tomko P."/>
            <person name="Gavelis G."/>
            <person name="Widhalm J.R."/>
            <person name="Wisecaver J.H."/>
        </authorList>
    </citation>
    <scope>NUCLEOTIDE SEQUENCE</scope>
    <source>
        <strain evidence="1">ECLA1</strain>
    </source>
</reference>
<name>A0AAE0ZGX3_9GAST</name>
<proteinExistence type="predicted"/>
<sequence>MVAEDPTDVWIRTVRLKYDRKSPVNQPVSSFLSTHCLELDAADESFTIWTGARWIYLWDYGLVVSDPGFPAFVVLSGVNVPSPRRNLNKICGRCKSWVPPCELYNVRLGLPSARIILLIEATRFKLWVPPCELYNVRLGLSSARIILLIEATRFKLWVPPCELYNVRLGLSSARIILLIEATRSKLWVPPCEVYNVRLGLPSARIILLIEATRYKL</sequence>
<keyword evidence="2" id="KW-1185">Reference proteome</keyword>
<protein>
    <submittedName>
        <fullName evidence="1">Uncharacterized protein</fullName>
    </submittedName>
</protein>
<evidence type="ECO:0000313" key="1">
    <source>
        <dbReference type="EMBL" id="KAK3768985.1"/>
    </source>
</evidence>
<gene>
    <name evidence="1" type="ORF">RRG08_020493</name>
</gene>
<evidence type="ECO:0000313" key="2">
    <source>
        <dbReference type="Proteomes" id="UP001283361"/>
    </source>
</evidence>
<comment type="caution">
    <text evidence="1">The sequence shown here is derived from an EMBL/GenBank/DDBJ whole genome shotgun (WGS) entry which is preliminary data.</text>
</comment>
<dbReference type="EMBL" id="JAWDGP010003986">
    <property type="protein sequence ID" value="KAK3768985.1"/>
    <property type="molecule type" value="Genomic_DNA"/>
</dbReference>
<accession>A0AAE0ZGX3</accession>
<organism evidence="1 2">
    <name type="scientific">Elysia crispata</name>
    <name type="common">lettuce slug</name>
    <dbReference type="NCBI Taxonomy" id="231223"/>
    <lineage>
        <taxon>Eukaryota</taxon>
        <taxon>Metazoa</taxon>
        <taxon>Spiralia</taxon>
        <taxon>Lophotrochozoa</taxon>
        <taxon>Mollusca</taxon>
        <taxon>Gastropoda</taxon>
        <taxon>Heterobranchia</taxon>
        <taxon>Euthyneura</taxon>
        <taxon>Panpulmonata</taxon>
        <taxon>Sacoglossa</taxon>
        <taxon>Placobranchoidea</taxon>
        <taxon>Plakobranchidae</taxon>
        <taxon>Elysia</taxon>
    </lineage>
</organism>
<dbReference type="AlphaFoldDB" id="A0AAE0ZGX3"/>
<dbReference type="Proteomes" id="UP001283361">
    <property type="component" value="Unassembled WGS sequence"/>
</dbReference>